<organism evidence="5 6">
    <name type="scientific">Extibacter muris</name>
    <dbReference type="NCBI Taxonomy" id="1796622"/>
    <lineage>
        <taxon>Bacteria</taxon>
        <taxon>Bacillati</taxon>
        <taxon>Bacillota</taxon>
        <taxon>Clostridia</taxon>
        <taxon>Lachnospirales</taxon>
        <taxon>Lachnospiraceae</taxon>
        <taxon>Extibacter</taxon>
    </lineage>
</organism>
<name>A0A4R4FDA2_9FIRM</name>
<keyword evidence="4" id="KW-0175">Coiled coil</keyword>
<comment type="caution">
    <text evidence="5">The sequence shown here is derived from an EMBL/GenBank/DDBJ whole genome shotgun (WGS) entry which is preliminary data.</text>
</comment>
<evidence type="ECO:0000313" key="5">
    <source>
        <dbReference type="EMBL" id="TDA21582.1"/>
    </source>
</evidence>
<dbReference type="InterPro" id="IPR027417">
    <property type="entry name" value="P-loop_NTPase"/>
</dbReference>
<dbReference type="PANTHER" id="PTHR32114">
    <property type="entry name" value="ABC TRANSPORTER ABCH.3"/>
    <property type="match status" value="1"/>
</dbReference>
<reference evidence="5 6" key="1">
    <citation type="journal article" date="2016" name="Nat. Microbiol.">
        <title>The Mouse Intestinal Bacterial Collection (miBC) provides host-specific insight into cultured diversity and functional potential of the gut microbiota.</title>
        <authorList>
            <person name="Lagkouvardos I."/>
            <person name="Pukall R."/>
            <person name="Abt B."/>
            <person name="Foesel B.U."/>
            <person name="Meier-Kolthoff J.P."/>
            <person name="Kumar N."/>
            <person name="Bresciani A."/>
            <person name="Martinez I."/>
            <person name="Just S."/>
            <person name="Ziegler C."/>
            <person name="Brugiroux S."/>
            <person name="Garzetti D."/>
            <person name="Wenning M."/>
            <person name="Bui T.P."/>
            <person name="Wang J."/>
            <person name="Hugenholtz F."/>
            <person name="Plugge C.M."/>
            <person name="Peterson D.A."/>
            <person name="Hornef M.W."/>
            <person name="Baines J.F."/>
            <person name="Smidt H."/>
            <person name="Walter J."/>
            <person name="Kristiansen K."/>
            <person name="Nielsen H.B."/>
            <person name="Haller D."/>
            <person name="Overmann J."/>
            <person name="Stecher B."/>
            <person name="Clavel T."/>
        </authorList>
    </citation>
    <scope>NUCLEOTIDE SEQUENCE [LARGE SCALE GENOMIC DNA]</scope>
    <source>
        <strain evidence="5 6">DSM 28560</strain>
    </source>
</reference>
<evidence type="ECO:0000256" key="4">
    <source>
        <dbReference type="SAM" id="Coils"/>
    </source>
</evidence>
<dbReference type="Gene3D" id="3.40.50.300">
    <property type="entry name" value="P-loop containing nucleotide triphosphate hydrolases"/>
    <property type="match status" value="2"/>
</dbReference>
<keyword evidence="6" id="KW-1185">Reference proteome</keyword>
<comment type="subunit">
    <text evidence="2">Heterodimer of SbcC and SbcD.</text>
</comment>
<evidence type="ECO:0000256" key="1">
    <source>
        <dbReference type="ARBA" id="ARBA00006930"/>
    </source>
</evidence>
<dbReference type="RefSeq" id="WP_132278040.1">
    <property type="nucleotide sequence ID" value="NZ_JAOBST010000004.1"/>
</dbReference>
<protein>
    <recommendedName>
        <fullName evidence="3">Nuclease SbcCD subunit C</fullName>
    </recommendedName>
</protein>
<accession>A0A4R4FDA2</accession>
<proteinExistence type="inferred from homology"/>
<dbReference type="AlphaFoldDB" id="A0A4R4FDA2"/>
<evidence type="ECO:0000313" key="6">
    <source>
        <dbReference type="Proteomes" id="UP000295710"/>
    </source>
</evidence>
<gene>
    <name evidence="5" type="ORF">E1963_11370</name>
</gene>
<sequence>MLRVDRLRVEIQTEEGLYGVDEKFNDGLNFLASGDNTCGKSSILEAVYYCLGFEEIIGGKGEKVLTSVYKTFIESGDKKLYVLEAKIYLQISNGSEVVTLYRVAKMDNRDTKLITVYYSELDNIRDATLVEDTYVHMPNSAVYTQGFHRFLEKFLHLELPIVPATDGNQRKLYLQLLFSCMFIEQKHGWADIFSGMPILGIKDSKKRVLEFVMKLDTLSNEKKKDSLKTKEIRIRSEWELLVKEIFNAVGRETCEILGVPLKPSVLTKIDLTGIHILKNKQNIDEYINGLRKEYKEIDNIKPKVVDNFEELQEELNSTEKTIEEYEDTTRWFREHILQEKAAIQVLDNNLEIIENDLRNNKDAARLRDLGSQLNCLTSKDICPVCHQPINDSLLPSLEGVEIMSIDENIRHLEAQKVMLNYAKESHKHSRDDMDQKIQNLQGKIFTLRRLAKTLRSDLYAVDDSLSESLVYKKIELQTRIDQLEDLKNFIENKKERFEELSDDWKGYLKEKKEIPSSKFSAKDFEKLKLLRDKFVINLMTYGYKSVIDMQEINISEESYLPVIEKFDMKFDSSASDNIRGIWAYTIALMQVSMVKGGNHPTVLIFDEPVQHSIVPKDMEKFFESILSLGNNCQTIIGITVKDSDTKKAIDKLKEGTYNLIEVKNKAFQKLDA</sequence>
<evidence type="ECO:0000256" key="3">
    <source>
        <dbReference type="ARBA" id="ARBA00013368"/>
    </source>
</evidence>
<dbReference type="SUPFAM" id="SSF52540">
    <property type="entry name" value="P-loop containing nucleoside triphosphate hydrolases"/>
    <property type="match status" value="1"/>
</dbReference>
<comment type="similarity">
    <text evidence="1">Belongs to the SMC family. SbcC subfamily.</text>
</comment>
<evidence type="ECO:0000256" key="2">
    <source>
        <dbReference type="ARBA" id="ARBA00011322"/>
    </source>
</evidence>
<dbReference type="EMBL" id="SMMX01000008">
    <property type="protein sequence ID" value="TDA21582.1"/>
    <property type="molecule type" value="Genomic_DNA"/>
</dbReference>
<dbReference type="PANTHER" id="PTHR32114:SF2">
    <property type="entry name" value="ABC TRANSPORTER ABCH.3"/>
    <property type="match status" value="1"/>
</dbReference>
<dbReference type="Proteomes" id="UP000295710">
    <property type="component" value="Unassembled WGS sequence"/>
</dbReference>
<feature type="coiled-coil region" evidence="4">
    <location>
        <begin position="473"/>
        <end position="503"/>
    </location>
</feature>
<feature type="coiled-coil region" evidence="4">
    <location>
        <begin position="308"/>
        <end position="363"/>
    </location>
</feature>